<dbReference type="Proteomes" id="UP000619355">
    <property type="component" value="Unassembled WGS sequence"/>
</dbReference>
<protein>
    <submittedName>
        <fullName evidence="1">Uncharacterized protein</fullName>
    </submittedName>
</protein>
<keyword evidence="2" id="KW-1185">Reference proteome</keyword>
<evidence type="ECO:0000313" key="2">
    <source>
        <dbReference type="Proteomes" id="UP000619355"/>
    </source>
</evidence>
<dbReference type="AlphaFoldDB" id="A0A919ETZ3"/>
<sequence length="121" mass="13147">MPVMFAVVFGTAAWYIETQVDSSSAPVRERTRVEVTRYGVDHGRGHRTAYAEYVIHNDTAPGPVTYTVTFGSGDDDPTAFTKTVVKRVGAHGSYTGSVRIPWEPADALDGVQVLDAQRTAD</sequence>
<proteinExistence type="predicted"/>
<organism evidence="1 2">
    <name type="scientific">Streptomyces capoamus</name>
    <dbReference type="NCBI Taxonomy" id="68183"/>
    <lineage>
        <taxon>Bacteria</taxon>
        <taxon>Bacillati</taxon>
        <taxon>Actinomycetota</taxon>
        <taxon>Actinomycetes</taxon>
        <taxon>Kitasatosporales</taxon>
        <taxon>Streptomycetaceae</taxon>
        <taxon>Streptomyces</taxon>
    </lineage>
</organism>
<dbReference type="EMBL" id="BNBF01000003">
    <property type="protein sequence ID" value="GHG40888.1"/>
    <property type="molecule type" value="Genomic_DNA"/>
</dbReference>
<evidence type="ECO:0000313" key="1">
    <source>
        <dbReference type="EMBL" id="GHG40888.1"/>
    </source>
</evidence>
<accession>A0A919ETZ3</accession>
<name>A0A919ETZ3_9ACTN</name>
<reference evidence="2" key="1">
    <citation type="journal article" date="2019" name="Int. J. Syst. Evol. Microbiol.">
        <title>The Global Catalogue of Microorganisms (GCM) 10K type strain sequencing project: providing services to taxonomists for standard genome sequencing and annotation.</title>
        <authorList>
            <consortium name="The Broad Institute Genomics Platform"/>
            <consortium name="The Broad Institute Genome Sequencing Center for Infectious Disease"/>
            <person name="Wu L."/>
            <person name="Ma J."/>
        </authorList>
    </citation>
    <scope>NUCLEOTIDE SEQUENCE [LARGE SCALE GENOMIC DNA]</scope>
    <source>
        <strain evidence="2">JCM 4253</strain>
    </source>
</reference>
<gene>
    <name evidence="1" type="ORF">GCM10018980_15620</name>
</gene>
<comment type="caution">
    <text evidence="1">The sequence shown here is derived from an EMBL/GenBank/DDBJ whole genome shotgun (WGS) entry which is preliminary data.</text>
</comment>